<dbReference type="InterPro" id="IPR000725">
    <property type="entry name" value="Olfact_rcpt"/>
</dbReference>
<dbReference type="Proteomes" id="UP001066276">
    <property type="component" value="Chromosome 4_2"/>
</dbReference>
<dbReference type="AlphaFoldDB" id="A0AAV7SRY5"/>
<dbReference type="Pfam" id="PF13853">
    <property type="entry name" value="7tm_4"/>
    <property type="match status" value="1"/>
</dbReference>
<name>A0AAV7SRY5_PLEWA</name>
<proteinExistence type="inferred from homology"/>
<keyword evidence="5 11" id="KW-1133">Transmembrane helix</keyword>
<dbReference type="EMBL" id="JANPWB010000008">
    <property type="protein sequence ID" value="KAJ1166888.1"/>
    <property type="molecule type" value="Genomic_DNA"/>
</dbReference>
<feature type="transmembrane region" description="Helical" evidence="11">
    <location>
        <begin position="155"/>
        <end position="178"/>
    </location>
</feature>
<dbReference type="InterPro" id="IPR017452">
    <property type="entry name" value="GPCR_Rhodpsn_7TM"/>
</dbReference>
<keyword evidence="8 10" id="KW-0675">Receptor</keyword>
<keyword evidence="9 10" id="KW-0807">Transducer</keyword>
<protein>
    <recommendedName>
        <fullName evidence="11">Olfactory receptor</fullName>
    </recommendedName>
</protein>
<comment type="subcellular location">
    <subcellularLocation>
        <location evidence="1 11">Cell membrane</location>
        <topology evidence="1 11">Multi-pass membrane protein</topology>
    </subcellularLocation>
</comment>
<feature type="transmembrane region" description="Helical" evidence="11">
    <location>
        <begin position="12"/>
        <end position="40"/>
    </location>
</feature>
<evidence type="ECO:0000256" key="4">
    <source>
        <dbReference type="ARBA" id="ARBA00022725"/>
    </source>
</evidence>
<dbReference type="InterPro" id="IPR050516">
    <property type="entry name" value="Olfactory_GPCR"/>
</dbReference>
<keyword evidence="3 10" id="KW-0812">Transmembrane</keyword>
<dbReference type="PROSITE" id="PS50262">
    <property type="entry name" value="G_PROTEIN_RECEP_F1_2"/>
    <property type="match status" value="1"/>
</dbReference>
<evidence type="ECO:0000256" key="6">
    <source>
        <dbReference type="ARBA" id="ARBA00023040"/>
    </source>
</evidence>
<feature type="transmembrane region" description="Helical" evidence="11">
    <location>
        <begin position="120"/>
        <end position="143"/>
    </location>
</feature>
<dbReference type="InterPro" id="IPR000276">
    <property type="entry name" value="GPCR_Rhodpsn"/>
</dbReference>
<sequence length="232" mass="26063">MLVDLLSKKKAISLYGCVTQVFFFGATGSTEFILLAAMAFDRYVAVCNPLLYTVTMTNRTCMHLVAWSYVAGFMHSLIHAGCLHRLTCCGPDIMNHFVCDYPVLLKLSCTDISINDLVRFVFASLVVLSSLIVILISYAFIILSILKIRTTAKRWTAASTCISHFTCVFLSYGTILFMELRPNSSSSEEQDKVVAVISTVVIPALNPLIYSLRNQEMKETVQKMYQKISHQW</sequence>
<evidence type="ECO:0000256" key="9">
    <source>
        <dbReference type="ARBA" id="ARBA00023224"/>
    </source>
</evidence>
<feature type="transmembrane region" description="Helical" evidence="11">
    <location>
        <begin position="193"/>
        <end position="212"/>
    </location>
</feature>
<evidence type="ECO:0000313" key="14">
    <source>
        <dbReference type="Proteomes" id="UP001066276"/>
    </source>
</evidence>
<dbReference type="SUPFAM" id="SSF81321">
    <property type="entry name" value="Family A G protein-coupled receptor-like"/>
    <property type="match status" value="1"/>
</dbReference>
<evidence type="ECO:0000256" key="10">
    <source>
        <dbReference type="RuleBase" id="RU000688"/>
    </source>
</evidence>
<evidence type="ECO:0000256" key="5">
    <source>
        <dbReference type="ARBA" id="ARBA00022989"/>
    </source>
</evidence>
<gene>
    <name evidence="13" type="ORF">NDU88_007284</name>
</gene>
<accession>A0AAV7SRY5</accession>
<evidence type="ECO:0000259" key="12">
    <source>
        <dbReference type="PROSITE" id="PS50262"/>
    </source>
</evidence>
<dbReference type="PROSITE" id="PS00237">
    <property type="entry name" value="G_PROTEIN_RECEP_F1_1"/>
    <property type="match status" value="1"/>
</dbReference>
<keyword evidence="2 11" id="KW-1003">Cell membrane</keyword>
<dbReference type="PRINTS" id="PR00245">
    <property type="entry name" value="OLFACTORYR"/>
</dbReference>
<organism evidence="13 14">
    <name type="scientific">Pleurodeles waltl</name>
    <name type="common">Iberian ribbed newt</name>
    <dbReference type="NCBI Taxonomy" id="8319"/>
    <lineage>
        <taxon>Eukaryota</taxon>
        <taxon>Metazoa</taxon>
        <taxon>Chordata</taxon>
        <taxon>Craniata</taxon>
        <taxon>Vertebrata</taxon>
        <taxon>Euteleostomi</taxon>
        <taxon>Amphibia</taxon>
        <taxon>Batrachia</taxon>
        <taxon>Caudata</taxon>
        <taxon>Salamandroidea</taxon>
        <taxon>Salamandridae</taxon>
        <taxon>Pleurodelinae</taxon>
        <taxon>Pleurodeles</taxon>
    </lineage>
</organism>
<feature type="domain" description="G-protein coupled receptors family 1 profile" evidence="12">
    <location>
        <begin position="1"/>
        <end position="210"/>
    </location>
</feature>
<keyword evidence="4 11" id="KW-0552">Olfaction</keyword>
<keyword evidence="14" id="KW-1185">Reference proteome</keyword>
<dbReference type="PRINTS" id="PR00237">
    <property type="entry name" value="GPCRRHODOPSN"/>
</dbReference>
<evidence type="ECO:0000256" key="7">
    <source>
        <dbReference type="ARBA" id="ARBA00023136"/>
    </source>
</evidence>
<evidence type="ECO:0000256" key="3">
    <source>
        <dbReference type="ARBA" id="ARBA00022692"/>
    </source>
</evidence>
<keyword evidence="11" id="KW-0716">Sensory transduction</keyword>
<keyword evidence="7 11" id="KW-0472">Membrane</keyword>
<dbReference type="FunFam" id="1.20.1070.10:FF:000003">
    <property type="entry name" value="Olfactory receptor"/>
    <property type="match status" value="1"/>
</dbReference>
<comment type="similarity">
    <text evidence="10">Belongs to the G-protein coupled receptor 1 family.</text>
</comment>
<dbReference type="GO" id="GO:0004930">
    <property type="term" value="F:G protein-coupled receptor activity"/>
    <property type="evidence" value="ECO:0007669"/>
    <property type="project" value="UniProtKB-KW"/>
</dbReference>
<comment type="caution">
    <text evidence="13">The sequence shown here is derived from an EMBL/GenBank/DDBJ whole genome shotgun (WGS) entry which is preliminary data.</text>
</comment>
<evidence type="ECO:0000313" key="13">
    <source>
        <dbReference type="EMBL" id="KAJ1166888.1"/>
    </source>
</evidence>
<evidence type="ECO:0000256" key="11">
    <source>
        <dbReference type="RuleBase" id="RU363047"/>
    </source>
</evidence>
<comment type="caution">
    <text evidence="11">Lacks conserved residue(s) required for the propagation of feature annotation.</text>
</comment>
<dbReference type="GO" id="GO:0004984">
    <property type="term" value="F:olfactory receptor activity"/>
    <property type="evidence" value="ECO:0007669"/>
    <property type="project" value="InterPro"/>
</dbReference>
<reference evidence="13" key="1">
    <citation type="journal article" date="2022" name="bioRxiv">
        <title>Sequencing and chromosome-scale assembly of the giantPleurodeles waltlgenome.</title>
        <authorList>
            <person name="Brown T."/>
            <person name="Elewa A."/>
            <person name="Iarovenko S."/>
            <person name="Subramanian E."/>
            <person name="Araus A.J."/>
            <person name="Petzold A."/>
            <person name="Susuki M."/>
            <person name="Suzuki K.-i.T."/>
            <person name="Hayashi T."/>
            <person name="Toyoda A."/>
            <person name="Oliveira C."/>
            <person name="Osipova E."/>
            <person name="Leigh N.D."/>
            <person name="Simon A."/>
            <person name="Yun M.H."/>
        </authorList>
    </citation>
    <scope>NUCLEOTIDE SEQUENCE</scope>
    <source>
        <strain evidence="13">20211129_DDA</strain>
        <tissue evidence="13">Liver</tissue>
    </source>
</reference>
<evidence type="ECO:0000256" key="1">
    <source>
        <dbReference type="ARBA" id="ARBA00004651"/>
    </source>
</evidence>
<evidence type="ECO:0000256" key="2">
    <source>
        <dbReference type="ARBA" id="ARBA00022475"/>
    </source>
</evidence>
<evidence type="ECO:0000256" key="8">
    <source>
        <dbReference type="ARBA" id="ARBA00023170"/>
    </source>
</evidence>
<dbReference type="Gene3D" id="1.20.1070.10">
    <property type="entry name" value="Rhodopsin 7-helix transmembrane proteins"/>
    <property type="match status" value="1"/>
</dbReference>
<keyword evidence="6 10" id="KW-0297">G-protein coupled receptor</keyword>
<dbReference type="PANTHER" id="PTHR26452">
    <property type="entry name" value="OLFACTORY RECEPTOR"/>
    <property type="match status" value="1"/>
</dbReference>
<dbReference type="GO" id="GO:0005886">
    <property type="term" value="C:plasma membrane"/>
    <property type="evidence" value="ECO:0007669"/>
    <property type="project" value="UniProtKB-SubCell"/>
</dbReference>